<gene>
    <name evidence="2" type="ORF">ETSY1_23220</name>
</gene>
<dbReference type="InterPro" id="IPR023631">
    <property type="entry name" value="Amidase_dom"/>
</dbReference>
<feature type="domain" description="Amidase" evidence="1">
    <location>
        <begin position="72"/>
        <end position="488"/>
    </location>
</feature>
<dbReference type="NCBIfam" id="NF005565">
    <property type="entry name" value="PRK07235.1"/>
    <property type="match status" value="1"/>
</dbReference>
<dbReference type="Pfam" id="PF01425">
    <property type="entry name" value="Amidase"/>
    <property type="match status" value="1"/>
</dbReference>
<accession>W4LHD5</accession>
<dbReference type="GO" id="GO:0004040">
    <property type="term" value="F:amidase activity"/>
    <property type="evidence" value="ECO:0007669"/>
    <property type="project" value="UniProtKB-EC"/>
</dbReference>
<dbReference type="InterPro" id="IPR020556">
    <property type="entry name" value="Amidase_CS"/>
</dbReference>
<dbReference type="PATRIC" id="fig|1429438.4.peg.4470"/>
<dbReference type="Proteomes" id="UP000019141">
    <property type="component" value="Unassembled WGS sequence"/>
</dbReference>
<keyword evidence="2" id="KW-0378">Hydrolase</keyword>
<dbReference type="Gene3D" id="3.90.1300.10">
    <property type="entry name" value="Amidase signature (AS) domain"/>
    <property type="match status" value="1"/>
</dbReference>
<keyword evidence="3" id="KW-1185">Reference proteome</keyword>
<proteinExistence type="predicted"/>
<dbReference type="EMBL" id="AZHW01000681">
    <property type="protein sequence ID" value="ETW97304.1"/>
    <property type="molecule type" value="Genomic_DNA"/>
</dbReference>
<dbReference type="InterPro" id="IPR000120">
    <property type="entry name" value="Amidase"/>
</dbReference>
<dbReference type="SUPFAM" id="SSF75304">
    <property type="entry name" value="Amidase signature (AS) enzymes"/>
    <property type="match status" value="1"/>
</dbReference>
<comment type="caution">
    <text evidence="2">The sequence shown here is derived from an EMBL/GenBank/DDBJ whole genome shotgun (WGS) entry which is preliminary data.</text>
</comment>
<sequence>MPVSKPTQDQLQAIAQDMGLSLTNDDIKSFAGLMAPYVDGYNAVDAMPDNLPTVNNPRTPGYRPSGTENRYNAWYIKSSIKGAPSGKLSGKRVVIKDNVMVAGVPMMNGASTLEGYVPEIDATIVERILDAGGEIVGKAHCEYFCLSGGSHTNATGPVHNPRKMGYSAGGSSSGSAALVAAGEVDMAIGGDQGGSIRMPASFCGIYGMKPTHGLVPYTGIMPIEIYVDHTGPMTASVTDNALLLEVLAGPDGIDPRQYNVRTDDYTAQLASGMTGLKIGVVQEGFGHDNSEPDVDAKVRAAGQRLQALGAKVEDVSIPWHALGGALWLPIGVEGLTQTMMWGDGYGFSRPDLYVTSLMDFHRGWRQRADEMSETTKLFTMFGTYIRQQHGSRYYGKAMNITRQLIAAYDQVLSEYDLLMMPTTPIKATPLPAPDASREDYVARALEMIGNTAPFDISHHPAMAIPCGMSDGLPVSMMLVGKHFDESTIYRAAYAFEQSEDWTTL</sequence>
<dbReference type="AlphaFoldDB" id="W4LHD5"/>
<evidence type="ECO:0000313" key="3">
    <source>
        <dbReference type="Proteomes" id="UP000019141"/>
    </source>
</evidence>
<reference evidence="2 3" key="1">
    <citation type="journal article" date="2014" name="Nature">
        <title>An environmental bacterial taxon with a large and distinct metabolic repertoire.</title>
        <authorList>
            <person name="Wilson M.C."/>
            <person name="Mori T."/>
            <person name="Ruckert C."/>
            <person name="Uria A.R."/>
            <person name="Helf M.J."/>
            <person name="Takada K."/>
            <person name="Gernert C."/>
            <person name="Steffens U.A."/>
            <person name="Heycke N."/>
            <person name="Schmitt S."/>
            <person name="Rinke C."/>
            <person name="Helfrich E.J."/>
            <person name="Brachmann A.O."/>
            <person name="Gurgui C."/>
            <person name="Wakimoto T."/>
            <person name="Kracht M."/>
            <person name="Crusemann M."/>
            <person name="Hentschel U."/>
            <person name="Abe I."/>
            <person name="Matsunaga S."/>
            <person name="Kalinowski J."/>
            <person name="Takeyama H."/>
            <person name="Piel J."/>
        </authorList>
    </citation>
    <scope>NUCLEOTIDE SEQUENCE [LARGE SCALE GENOMIC DNA]</scope>
    <source>
        <strain evidence="3">TSY1</strain>
    </source>
</reference>
<dbReference type="PANTHER" id="PTHR11895">
    <property type="entry name" value="TRANSAMIDASE"/>
    <property type="match status" value="1"/>
</dbReference>
<name>W4LHD5_ENTF1</name>
<protein>
    <submittedName>
        <fullName evidence="2">Amidase</fullName>
        <ecNumber evidence="2">3.5.1.4</ecNumber>
    </submittedName>
</protein>
<dbReference type="Gene3D" id="1.10.20.60">
    <property type="entry name" value="Glu-tRNAGln amidotransferase C subunit, N-terminal domain"/>
    <property type="match status" value="1"/>
</dbReference>
<dbReference type="EC" id="3.5.1.4" evidence="2"/>
<dbReference type="PROSITE" id="PS00571">
    <property type="entry name" value="AMIDASES"/>
    <property type="match status" value="1"/>
</dbReference>
<dbReference type="PANTHER" id="PTHR11895:SF170">
    <property type="entry name" value="AMIDASE"/>
    <property type="match status" value="1"/>
</dbReference>
<dbReference type="InterPro" id="IPR036928">
    <property type="entry name" value="AS_sf"/>
</dbReference>
<evidence type="ECO:0000259" key="1">
    <source>
        <dbReference type="Pfam" id="PF01425"/>
    </source>
</evidence>
<dbReference type="HOGENOM" id="CLU_009600_18_1_7"/>
<organism evidence="2 3">
    <name type="scientific">Entotheonella factor</name>
    <dbReference type="NCBI Taxonomy" id="1429438"/>
    <lineage>
        <taxon>Bacteria</taxon>
        <taxon>Pseudomonadati</taxon>
        <taxon>Nitrospinota/Tectimicrobiota group</taxon>
        <taxon>Candidatus Tectimicrobiota</taxon>
        <taxon>Candidatus Entotheonellia</taxon>
        <taxon>Candidatus Entotheonellales</taxon>
        <taxon>Candidatus Entotheonellaceae</taxon>
        <taxon>Candidatus Entotheonella</taxon>
    </lineage>
</organism>
<evidence type="ECO:0000313" key="2">
    <source>
        <dbReference type="EMBL" id="ETW97304.1"/>
    </source>
</evidence>